<evidence type="ECO:0000313" key="10">
    <source>
        <dbReference type="Proteomes" id="UP001159042"/>
    </source>
</evidence>
<feature type="domain" description="DDE Tnp4" evidence="8">
    <location>
        <begin position="112"/>
        <end position="250"/>
    </location>
</feature>
<keyword evidence="5" id="KW-0479">Metal-binding</keyword>
<keyword evidence="10" id="KW-1185">Reference proteome</keyword>
<proteinExistence type="inferred from homology"/>
<dbReference type="Proteomes" id="UP001159042">
    <property type="component" value="Unassembled WGS sequence"/>
</dbReference>
<keyword evidence="7" id="KW-0539">Nucleus</keyword>
<dbReference type="InterPro" id="IPR045249">
    <property type="entry name" value="HARBI1-like"/>
</dbReference>
<sequence>MENAKVLTALRFYASGSYQFDVGANSYIGVSQPSVSRSIEEVTLALNRPEIFNQWVRFPNNFEELNAIRLRYSRIGSFNTMNSLESLDASTVHMWLFFRQKLMTQSPVYPEHLYVNRKGYHSINVQLIADSNLKIINVCARYPGSTNDAFIWMNSNVQTLLQNLHGAGHNNYFLLGDSGYPLRSWLLTPLEQEPLPNTPEHRYNMAHKSTRSVIERVNGLLKMRFRCCLKHRVLHYVACKIINACVVLHNLCIEHGVPEPEEEDLDPVDLNLGVGNINIENEFGRINIELAQGRAARRTLIDQHFRR</sequence>
<dbReference type="GO" id="GO:0005634">
    <property type="term" value="C:nucleus"/>
    <property type="evidence" value="ECO:0007669"/>
    <property type="project" value="UniProtKB-SubCell"/>
</dbReference>
<evidence type="ECO:0000256" key="5">
    <source>
        <dbReference type="ARBA" id="ARBA00022723"/>
    </source>
</evidence>
<dbReference type="AlphaFoldDB" id="A0AAV8V768"/>
<dbReference type="GO" id="GO:0046872">
    <property type="term" value="F:metal ion binding"/>
    <property type="evidence" value="ECO:0007669"/>
    <property type="project" value="UniProtKB-KW"/>
</dbReference>
<dbReference type="Pfam" id="PF13359">
    <property type="entry name" value="DDE_Tnp_4"/>
    <property type="match status" value="1"/>
</dbReference>
<comment type="subcellular location">
    <subcellularLocation>
        <location evidence="2">Nucleus</location>
    </subcellularLocation>
</comment>
<evidence type="ECO:0000256" key="6">
    <source>
        <dbReference type="ARBA" id="ARBA00022801"/>
    </source>
</evidence>
<evidence type="ECO:0000259" key="8">
    <source>
        <dbReference type="Pfam" id="PF13359"/>
    </source>
</evidence>
<comment type="cofactor">
    <cofactor evidence="1">
        <name>a divalent metal cation</name>
        <dbReference type="ChEBI" id="CHEBI:60240"/>
    </cofactor>
</comment>
<evidence type="ECO:0000256" key="1">
    <source>
        <dbReference type="ARBA" id="ARBA00001968"/>
    </source>
</evidence>
<dbReference type="PANTHER" id="PTHR22930">
    <property type="match status" value="1"/>
</dbReference>
<keyword evidence="6" id="KW-0378">Hydrolase</keyword>
<evidence type="ECO:0000256" key="2">
    <source>
        <dbReference type="ARBA" id="ARBA00004123"/>
    </source>
</evidence>
<name>A0AAV8V768_9CUCU</name>
<reference evidence="9 10" key="1">
    <citation type="journal article" date="2023" name="Insect Mol. Biol.">
        <title>Genome sequencing provides insights into the evolution of gene families encoding plant cell wall-degrading enzymes in longhorned beetles.</title>
        <authorList>
            <person name="Shin N.R."/>
            <person name="Okamura Y."/>
            <person name="Kirsch R."/>
            <person name="Pauchet Y."/>
        </authorList>
    </citation>
    <scope>NUCLEOTIDE SEQUENCE [LARGE SCALE GENOMIC DNA]</scope>
    <source>
        <strain evidence="9">EAD_L_NR</strain>
    </source>
</reference>
<evidence type="ECO:0000313" key="9">
    <source>
        <dbReference type="EMBL" id="KAJ8910059.1"/>
    </source>
</evidence>
<comment type="caution">
    <text evidence="9">The sequence shown here is derived from an EMBL/GenBank/DDBJ whole genome shotgun (WGS) entry which is preliminary data.</text>
</comment>
<protein>
    <recommendedName>
        <fullName evidence="8">DDE Tnp4 domain-containing protein</fullName>
    </recommendedName>
</protein>
<evidence type="ECO:0000256" key="7">
    <source>
        <dbReference type="ARBA" id="ARBA00023242"/>
    </source>
</evidence>
<dbReference type="InterPro" id="IPR027806">
    <property type="entry name" value="HARBI1_dom"/>
</dbReference>
<evidence type="ECO:0000256" key="4">
    <source>
        <dbReference type="ARBA" id="ARBA00022722"/>
    </source>
</evidence>
<dbReference type="GO" id="GO:0004518">
    <property type="term" value="F:nuclease activity"/>
    <property type="evidence" value="ECO:0007669"/>
    <property type="project" value="UniProtKB-KW"/>
</dbReference>
<keyword evidence="4" id="KW-0540">Nuclease</keyword>
<organism evidence="9 10">
    <name type="scientific">Exocentrus adspersus</name>
    <dbReference type="NCBI Taxonomy" id="1586481"/>
    <lineage>
        <taxon>Eukaryota</taxon>
        <taxon>Metazoa</taxon>
        <taxon>Ecdysozoa</taxon>
        <taxon>Arthropoda</taxon>
        <taxon>Hexapoda</taxon>
        <taxon>Insecta</taxon>
        <taxon>Pterygota</taxon>
        <taxon>Neoptera</taxon>
        <taxon>Endopterygota</taxon>
        <taxon>Coleoptera</taxon>
        <taxon>Polyphaga</taxon>
        <taxon>Cucujiformia</taxon>
        <taxon>Chrysomeloidea</taxon>
        <taxon>Cerambycidae</taxon>
        <taxon>Lamiinae</taxon>
        <taxon>Acanthocinini</taxon>
        <taxon>Exocentrus</taxon>
    </lineage>
</organism>
<dbReference type="PANTHER" id="PTHR22930:SF85">
    <property type="entry name" value="GH03217P-RELATED"/>
    <property type="match status" value="1"/>
</dbReference>
<dbReference type="GO" id="GO:0016787">
    <property type="term" value="F:hydrolase activity"/>
    <property type="evidence" value="ECO:0007669"/>
    <property type="project" value="UniProtKB-KW"/>
</dbReference>
<accession>A0AAV8V768</accession>
<gene>
    <name evidence="9" type="ORF">NQ315_013314</name>
</gene>
<evidence type="ECO:0000256" key="3">
    <source>
        <dbReference type="ARBA" id="ARBA00006958"/>
    </source>
</evidence>
<dbReference type="EMBL" id="JANEYG010000360">
    <property type="protein sequence ID" value="KAJ8910059.1"/>
    <property type="molecule type" value="Genomic_DNA"/>
</dbReference>
<comment type="similarity">
    <text evidence="3">Belongs to the HARBI1 family.</text>
</comment>